<dbReference type="HOGENOM" id="CLU_007383_1_7_6"/>
<dbReference type="Proteomes" id="UP000006062">
    <property type="component" value="Chromosome"/>
</dbReference>
<dbReference type="EMBL" id="CP003154">
    <property type="protein sequence ID" value="AFL72924.1"/>
    <property type="molecule type" value="Genomic_DNA"/>
</dbReference>
<evidence type="ECO:0000313" key="3">
    <source>
        <dbReference type="Proteomes" id="UP000006062"/>
    </source>
</evidence>
<dbReference type="CDD" id="cd05252">
    <property type="entry name" value="CDP_GD_SDR_e"/>
    <property type="match status" value="1"/>
</dbReference>
<dbReference type="OrthoDB" id="9779041at2"/>
<name>I3Y7F6_THIV6</name>
<protein>
    <submittedName>
        <fullName evidence="2">CDP-glucose 4,6-dehydratase</fullName>
    </submittedName>
</protein>
<reference evidence="2 3" key="1">
    <citation type="submission" date="2012-06" db="EMBL/GenBank/DDBJ databases">
        <title>Complete sequence of Thiocystis violascens DSM 198.</title>
        <authorList>
            <consortium name="US DOE Joint Genome Institute"/>
            <person name="Lucas S."/>
            <person name="Han J."/>
            <person name="Lapidus A."/>
            <person name="Cheng J.-F."/>
            <person name="Goodwin L."/>
            <person name="Pitluck S."/>
            <person name="Peters L."/>
            <person name="Ovchinnikova G."/>
            <person name="Teshima H."/>
            <person name="Detter J.C."/>
            <person name="Han C."/>
            <person name="Tapia R."/>
            <person name="Land M."/>
            <person name="Hauser L."/>
            <person name="Kyrpides N."/>
            <person name="Ivanova N."/>
            <person name="Pagani I."/>
            <person name="Vogl K."/>
            <person name="Liu Z."/>
            <person name="Frigaard N.-U."/>
            <person name="Bryant D."/>
            <person name="Woyke T."/>
        </authorList>
    </citation>
    <scope>NUCLEOTIDE SEQUENCE [LARGE SCALE GENOMIC DNA]</scope>
    <source>
        <strain evidence="3">ATCC 17096 / DSM 198 / 6111</strain>
    </source>
</reference>
<dbReference type="KEGG" id="tvi:Thivi_0886"/>
<dbReference type="PANTHER" id="PTHR43000">
    <property type="entry name" value="DTDP-D-GLUCOSE 4,6-DEHYDRATASE-RELATED"/>
    <property type="match status" value="1"/>
</dbReference>
<evidence type="ECO:0000259" key="1">
    <source>
        <dbReference type="Pfam" id="PF16363"/>
    </source>
</evidence>
<sequence>MNPGFWRGRRVFVTGHTGFKGGWLVLWLSELGADVCGYALEPPTEPNFFALARLAGRLYGQRMRDIRDGDALTEAIAASAPEIVFHLAAQPLVRDAYRAPVETYGVNVMGTVNLLEAVRHSGTVRAVVVVTSDKCYENREWIWPYRESDPLGGHDPYASSKGCAELVTAAYRRSFLASAGVQIASARAGNVIGGGDWAADRLVPDFLRALDGERAVSIRSPQAIRPWQHVLEPLAGYLLLAQRLYEGRAAYAEAWNFGPQDTDARPVSWVMDYLCARMPEARWRYDPPQCPPDERPLDQCPPARHPHEADVLRLDSTKAGARLGWRRRWNLEGALDRTLEWHQAWRDGEDMARFSLGQIAAYRTAGAGP</sequence>
<dbReference type="RefSeq" id="WP_014777412.1">
    <property type="nucleotide sequence ID" value="NC_018012.1"/>
</dbReference>
<dbReference type="eggNOG" id="COG0451">
    <property type="taxonomic scope" value="Bacteria"/>
</dbReference>
<gene>
    <name evidence="2" type="ordered locus">Thivi_0886</name>
</gene>
<dbReference type="InterPro" id="IPR013445">
    <property type="entry name" value="CDP_4_6_deHydtase"/>
</dbReference>
<dbReference type="InterPro" id="IPR036291">
    <property type="entry name" value="NAD(P)-bd_dom_sf"/>
</dbReference>
<dbReference type="Gene3D" id="3.90.25.10">
    <property type="entry name" value="UDP-galactose 4-epimerase, domain 1"/>
    <property type="match status" value="1"/>
</dbReference>
<keyword evidence="3" id="KW-1185">Reference proteome</keyword>
<dbReference type="STRING" id="765911.Thivi_0886"/>
<organism evidence="2 3">
    <name type="scientific">Thiocystis violascens (strain ATCC 17096 / DSM 198 / 6111)</name>
    <name type="common">Chromatium violascens</name>
    <dbReference type="NCBI Taxonomy" id="765911"/>
    <lineage>
        <taxon>Bacteria</taxon>
        <taxon>Pseudomonadati</taxon>
        <taxon>Pseudomonadota</taxon>
        <taxon>Gammaproteobacteria</taxon>
        <taxon>Chromatiales</taxon>
        <taxon>Chromatiaceae</taxon>
        <taxon>Thiocystis</taxon>
    </lineage>
</organism>
<feature type="domain" description="NAD(P)-binding" evidence="1">
    <location>
        <begin position="12"/>
        <end position="335"/>
    </location>
</feature>
<dbReference type="SUPFAM" id="SSF51735">
    <property type="entry name" value="NAD(P)-binding Rossmann-fold domains"/>
    <property type="match status" value="1"/>
</dbReference>
<dbReference type="AlphaFoldDB" id="I3Y7F6"/>
<proteinExistence type="predicted"/>
<dbReference type="InterPro" id="IPR016040">
    <property type="entry name" value="NAD(P)-bd_dom"/>
</dbReference>
<accession>I3Y7F6</accession>
<dbReference type="Pfam" id="PF16363">
    <property type="entry name" value="GDP_Man_Dehyd"/>
    <property type="match status" value="1"/>
</dbReference>
<dbReference type="NCBIfam" id="TIGR02622">
    <property type="entry name" value="CDP_4_6_dhtase"/>
    <property type="match status" value="1"/>
</dbReference>
<evidence type="ECO:0000313" key="2">
    <source>
        <dbReference type="EMBL" id="AFL72924.1"/>
    </source>
</evidence>
<dbReference type="Gene3D" id="3.40.50.720">
    <property type="entry name" value="NAD(P)-binding Rossmann-like Domain"/>
    <property type="match status" value="1"/>
</dbReference>